<evidence type="ECO:0000313" key="2">
    <source>
        <dbReference type="EMBL" id="AKP63944.1"/>
    </source>
</evidence>
<dbReference type="Proteomes" id="UP000036000">
    <property type="component" value="Chromosome"/>
</dbReference>
<keyword evidence="3" id="KW-1185">Reference proteome</keyword>
<dbReference type="SUPFAM" id="SSF52540">
    <property type="entry name" value="P-loop containing nucleoside triphosphate hydrolases"/>
    <property type="match status" value="1"/>
</dbReference>
<sequence length="417" mass="47291">MLHQFTIKNFKSFKDEVTLDLTASTLKELPSDVVSDVMHEPVLKLAAIYGANASGKSNVIKAFSTMVYAVLSSLVDEMALSKVTPYWFEDGKVPTEFTVLFSTATDIFQYQFSTLQGKVYEESLYQRDKRKVSEHFVLIFERDGGQLTGEIAQRADVQTLEHLISPETLLLSMLSRLEIPVIKSVFAWFKQVQTLDYGNPRSEINKMYRFNSQKGRNPMISLLEDPHENADFEAFIQAVDVGISKIGVVTDDFLDDSGQAHKRVVSYHRDPRNGQLVQTAISDESSGTRKMLMLYVDLKQALANGGTILIDELDAKLHPLLLRYILIMFHDPQLNLRGAQLIFTTQELFTLDKDNFRRDEVWFVNKDESGESDLYSLDTIQLADGKKVRNDASYGKDYILGKFKATPVLKRLDRANG</sequence>
<dbReference type="KEGG" id="lko:ABN16_02325"/>
<dbReference type="AlphaFoldDB" id="A0AAC9EQW7"/>
<proteinExistence type="predicted"/>
<dbReference type="InterPro" id="IPR027417">
    <property type="entry name" value="P-loop_NTPase"/>
</dbReference>
<feature type="domain" description="ATPase AAA-type core" evidence="1">
    <location>
        <begin position="45"/>
        <end position="352"/>
    </location>
</feature>
<dbReference type="Gene3D" id="3.40.50.300">
    <property type="entry name" value="P-loop containing nucleotide triphosphate hydrolases"/>
    <property type="match status" value="1"/>
</dbReference>
<dbReference type="GO" id="GO:0016887">
    <property type="term" value="F:ATP hydrolysis activity"/>
    <property type="evidence" value="ECO:0007669"/>
    <property type="project" value="InterPro"/>
</dbReference>
<organism evidence="2 3">
    <name type="scientific">Levilactobacillus koreensis</name>
    <dbReference type="NCBI Taxonomy" id="637971"/>
    <lineage>
        <taxon>Bacteria</taxon>
        <taxon>Bacillati</taxon>
        <taxon>Bacillota</taxon>
        <taxon>Bacilli</taxon>
        <taxon>Lactobacillales</taxon>
        <taxon>Lactobacillaceae</taxon>
        <taxon>Levilactobacillus</taxon>
    </lineage>
</organism>
<gene>
    <name evidence="2" type="ORF">ABN16_02325</name>
</gene>
<dbReference type="PANTHER" id="PTHR40396:SF1">
    <property type="entry name" value="ATPASE AAA-TYPE CORE DOMAIN-CONTAINING PROTEIN"/>
    <property type="match status" value="1"/>
</dbReference>
<dbReference type="PANTHER" id="PTHR40396">
    <property type="entry name" value="ATPASE-LIKE PROTEIN"/>
    <property type="match status" value="1"/>
</dbReference>
<accession>A0AAC9EQW7</accession>
<dbReference type="EMBL" id="CP012033">
    <property type="protein sequence ID" value="AKP63944.1"/>
    <property type="molecule type" value="Genomic_DNA"/>
</dbReference>
<protein>
    <recommendedName>
        <fullName evidence="1">ATPase AAA-type core domain-containing protein</fullName>
    </recommendedName>
</protein>
<dbReference type="Pfam" id="PF13304">
    <property type="entry name" value="AAA_21"/>
    <property type="match status" value="1"/>
</dbReference>
<evidence type="ECO:0000313" key="3">
    <source>
        <dbReference type="Proteomes" id="UP000036000"/>
    </source>
</evidence>
<dbReference type="RefSeq" id="WP_048732593.1">
    <property type="nucleotide sequence ID" value="NZ_CP012033.1"/>
</dbReference>
<name>A0AAC9EQW7_9LACO</name>
<reference evidence="2 3" key="1">
    <citation type="submission" date="2015-07" db="EMBL/GenBank/DDBJ databases">
        <title>Lactobacillus korensis/26-25/ whole genome sequencing.</title>
        <authorList>
            <person name="Kim M.K."/>
            <person name="Im W.-T."/>
            <person name="Srinivasan S."/>
            <person name="Lee J.-J."/>
        </authorList>
    </citation>
    <scope>NUCLEOTIDE SEQUENCE [LARGE SCALE GENOMIC DNA]</scope>
    <source>
        <strain evidence="2 3">26-25</strain>
    </source>
</reference>
<dbReference type="InterPro" id="IPR003959">
    <property type="entry name" value="ATPase_AAA_core"/>
</dbReference>
<dbReference type="GO" id="GO:0005524">
    <property type="term" value="F:ATP binding"/>
    <property type="evidence" value="ECO:0007669"/>
    <property type="project" value="InterPro"/>
</dbReference>
<evidence type="ECO:0000259" key="1">
    <source>
        <dbReference type="Pfam" id="PF13304"/>
    </source>
</evidence>